<dbReference type="InterPro" id="IPR016461">
    <property type="entry name" value="COMT-like"/>
</dbReference>
<dbReference type="GO" id="GO:0008171">
    <property type="term" value="F:O-methyltransferase activity"/>
    <property type="evidence" value="ECO:0007669"/>
    <property type="project" value="InterPro"/>
</dbReference>
<dbReference type="PANTHER" id="PTHR11746">
    <property type="entry name" value="O-METHYLTRANSFERASE"/>
    <property type="match status" value="1"/>
</dbReference>
<dbReference type="InterPro" id="IPR036388">
    <property type="entry name" value="WH-like_DNA-bd_sf"/>
</dbReference>
<accession>A0A8X8AXX0</accession>
<keyword evidence="3" id="KW-0949">S-adenosyl-L-methionine</keyword>
<reference evidence="5 6" key="1">
    <citation type="submission" date="2020-02" db="EMBL/GenBank/DDBJ databases">
        <authorList>
            <person name="Ma Q."/>
            <person name="Huang Y."/>
            <person name="Song X."/>
            <person name="Pei D."/>
        </authorList>
    </citation>
    <scope>NUCLEOTIDE SEQUENCE [LARGE SCALE GENOMIC DNA]</scope>
    <source>
        <strain evidence="5">Sxm20200214</strain>
        <tissue evidence="5">Leaf</tissue>
    </source>
</reference>
<keyword evidence="2" id="KW-0808">Transferase</keyword>
<evidence type="ECO:0000256" key="2">
    <source>
        <dbReference type="ARBA" id="ARBA00022679"/>
    </source>
</evidence>
<dbReference type="Pfam" id="PF00891">
    <property type="entry name" value="Methyltransf_2"/>
    <property type="match status" value="1"/>
</dbReference>
<evidence type="ECO:0000256" key="1">
    <source>
        <dbReference type="ARBA" id="ARBA00022603"/>
    </source>
</evidence>
<sequence>MEKQCSLGIDGLRSSLSTPSIDSSSLTLSASKSEHEDSIFRDYTLDLSFLSSDDSLSNLSRDVDTTKESELLEDKVVLLNPNPLVSKLPEMLIGSSTVAGDGKLELSCPNNTTGLSENSSTDSEEDTPCWIGINSRKTLASGSICRRSTDDLSGFRRLNPSAPKFIPSNSKKILEKDGKSCEERGSPSLKKCMSSDFPSSSGEFNFTHLLEDAASILTHNADESLGFVSQGSDSRNEFQQYKRLDPSAPVFVPSNAKLSPSVHETNAHSASALNKSLGKVKVDTPLGEAGRAHISSSYNPWLESKVGIKDSAKLGSSSNKSLGQRRLNPLAPQFSFADTKPNAYRYDKYQAADDFSLMVNPTGYTEHNVAETDLAQSSMYVEPLLPNMSRGSSSHISPTADSNFGSTKWYAVEPNTTVSVNGNQDFQNPLPFHVVETAASSSPSNVNALSGSSPKMDVVKLLTTIHGLSELLTLAHGSESSDSPEELDLINSTVQNLNMYIQNGFQEQAVNPSVVQHNSYDLQFYLTRVRDLQHPRTNNMTVDLDVRRKEKYSVVSGQTFPDSGLYQYGVTKDNGFGQVVAKSGYQHNHQGEEQINQHALFYKSLWLKAEADRLARLAQGSFRSFAFDLQGEPREVYGLAPVAKYFTKNRDGGGSFAPLVNLFQDKVVTDIWYNLKDSVLEGRLPFNKAHGSSALDLVGRDSRFREVFQSSMKGFNEVFMEEVVNKYKGFDGVKSLVDVGGGDGSILRKIISKHPHIIKAINFDLPSVIDASSVSPGIENVSGDMFTSIPKGEAIFMKWMLHSWDDEHCVKILRNCHQSLPSTGKVIVIDMVIPDFPGDTLLDRSLFQFEMFMMNMNPYGKERTKKEFEVLALLAGFSSVQVPFTSLCFSVVEFHKSV</sequence>
<evidence type="ECO:0000259" key="4">
    <source>
        <dbReference type="Pfam" id="PF00891"/>
    </source>
</evidence>
<feature type="domain" description="O-methyltransferase C-terminal" evidence="4">
    <location>
        <begin position="672"/>
        <end position="878"/>
    </location>
</feature>
<gene>
    <name evidence="5" type="ORF">Bca52824_017934</name>
</gene>
<proteinExistence type="predicted"/>
<evidence type="ECO:0000313" key="5">
    <source>
        <dbReference type="EMBL" id="KAG2314812.1"/>
    </source>
</evidence>
<dbReference type="AlphaFoldDB" id="A0A8X8AXX0"/>
<dbReference type="InterPro" id="IPR029063">
    <property type="entry name" value="SAM-dependent_MTases_sf"/>
</dbReference>
<dbReference type="GO" id="GO:0032259">
    <property type="term" value="P:methylation"/>
    <property type="evidence" value="ECO:0007669"/>
    <property type="project" value="UniProtKB-KW"/>
</dbReference>
<dbReference type="EMBL" id="JAAMPC010000004">
    <property type="protein sequence ID" value="KAG2314812.1"/>
    <property type="molecule type" value="Genomic_DNA"/>
</dbReference>
<protein>
    <recommendedName>
        <fullName evidence="4">O-methyltransferase C-terminal domain-containing protein</fullName>
    </recommendedName>
</protein>
<dbReference type="PROSITE" id="PS51683">
    <property type="entry name" value="SAM_OMT_II"/>
    <property type="match status" value="1"/>
</dbReference>
<dbReference type="InterPro" id="IPR001077">
    <property type="entry name" value="COMT_C"/>
</dbReference>
<dbReference type="OrthoDB" id="1649072at2759"/>
<dbReference type="Proteomes" id="UP000886595">
    <property type="component" value="Unassembled WGS sequence"/>
</dbReference>
<dbReference type="Gene3D" id="3.40.50.150">
    <property type="entry name" value="Vaccinia Virus protein VP39"/>
    <property type="match status" value="1"/>
</dbReference>
<keyword evidence="6" id="KW-1185">Reference proteome</keyword>
<organism evidence="5 6">
    <name type="scientific">Brassica carinata</name>
    <name type="common">Ethiopian mustard</name>
    <name type="synonym">Abyssinian cabbage</name>
    <dbReference type="NCBI Taxonomy" id="52824"/>
    <lineage>
        <taxon>Eukaryota</taxon>
        <taxon>Viridiplantae</taxon>
        <taxon>Streptophyta</taxon>
        <taxon>Embryophyta</taxon>
        <taxon>Tracheophyta</taxon>
        <taxon>Spermatophyta</taxon>
        <taxon>Magnoliopsida</taxon>
        <taxon>eudicotyledons</taxon>
        <taxon>Gunneridae</taxon>
        <taxon>Pentapetalae</taxon>
        <taxon>rosids</taxon>
        <taxon>malvids</taxon>
        <taxon>Brassicales</taxon>
        <taxon>Brassicaceae</taxon>
        <taxon>Brassiceae</taxon>
        <taxon>Brassica</taxon>
    </lineage>
</organism>
<evidence type="ECO:0000256" key="3">
    <source>
        <dbReference type="ARBA" id="ARBA00022691"/>
    </source>
</evidence>
<dbReference type="SUPFAM" id="SSF53335">
    <property type="entry name" value="S-adenosyl-L-methionine-dependent methyltransferases"/>
    <property type="match status" value="1"/>
</dbReference>
<comment type="caution">
    <text evidence="5">The sequence shown here is derived from an EMBL/GenBank/DDBJ whole genome shotgun (WGS) entry which is preliminary data.</text>
</comment>
<dbReference type="Gene3D" id="1.10.10.10">
    <property type="entry name" value="Winged helix-like DNA-binding domain superfamily/Winged helix DNA-binding domain"/>
    <property type="match status" value="1"/>
</dbReference>
<evidence type="ECO:0000313" key="6">
    <source>
        <dbReference type="Proteomes" id="UP000886595"/>
    </source>
</evidence>
<keyword evidence="1" id="KW-0489">Methyltransferase</keyword>
<name>A0A8X8AXX0_BRACI</name>